<evidence type="ECO:0000313" key="2">
    <source>
        <dbReference type="EMBL" id="MDN3566012.1"/>
    </source>
</evidence>
<reference evidence="3" key="1">
    <citation type="journal article" date="2019" name="Int. J. Syst. Evol. Microbiol.">
        <title>The Global Catalogue of Microorganisms (GCM) 10K type strain sequencing project: providing services to taxonomists for standard genome sequencing and annotation.</title>
        <authorList>
            <consortium name="The Broad Institute Genomics Platform"/>
            <consortium name="The Broad Institute Genome Sequencing Center for Infectious Disease"/>
            <person name="Wu L."/>
            <person name="Ma J."/>
        </authorList>
    </citation>
    <scope>NUCLEOTIDE SEQUENCE [LARGE SCALE GENOMIC DNA]</scope>
    <source>
        <strain evidence="3">CECT 7131</strain>
    </source>
</reference>
<evidence type="ECO:0000256" key="1">
    <source>
        <dbReference type="SAM" id="MobiDB-lite"/>
    </source>
</evidence>
<dbReference type="EMBL" id="JAUFPN010000155">
    <property type="protein sequence ID" value="MDN3566012.1"/>
    <property type="molecule type" value="Genomic_DNA"/>
</dbReference>
<dbReference type="RefSeq" id="WP_290317903.1">
    <property type="nucleotide sequence ID" value="NZ_JAUFPN010000155.1"/>
</dbReference>
<name>A0ABT8A894_9PROT</name>
<comment type="caution">
    <text evidence="2">The sequence shown here is derived from an EMBL/GenBank/DDBJ whole genome shotgun (WGS) entry which is preliminary data.</text>
</comment>
<sequence>MADGSSLGGPYQTPPSPEDERILEPLRRQKPEEIPGLLWAAPDFYSPDHKIVRTFSIDRKKRPGLDFVPCAICSNNHPKFLEGAVLWSPDGWLRVIGHICAARPEHFGELRYRRLRRLQEQETLDSIAFNWLHANASAVRPLIVALEELRQAALFIERQQKAFFRDVRELAELLENTVRRYGGALAVEQESEGARLVAEAVSHPRAARAPQRRYELVNLGTLQGQAFLIRPRTKRSQHLEGIIEALRRVPEGEDDQPLLELIDKGGEQEITITAGLVFRAMQRALKLAEQCAEATRFVSNDNLRTLEAWGQDGRNPLKFTIRRHGTAAVGFRLVDLSQVTLPTAWPRVPDLPEMQAIVGAGMALDALLPKSAGTG</sequence>
<gene>
    <name evidence="2" type="ORF">QWZ14_16710</name>
</gene>
<accession>A0ABT8A894</accession>
<dbReference type="Proteomes" id="UP001529369">
    <property type="component" value="Unassembled WGS sequence"/>
</dbReference>
<feature type="region of interest" description="Disordered" evidence="1">
    <location>
        <begin position="1"/>
        <end position="20"/>
    </location>
</feature>
<evidence type="ECO:0000313" key="3">
    <source>
        <dbReference type="Proteomes" id="UP001529369"/>
    </source>
</evidence>
<proteinExistence type="predicted"/>
<protein>
    <submittedName>
        <fullName evidence="2">Uncharacterized protein</fullName>
    </submittedName>
</protein>
<keyword evidence="3" id="KW-1185">Reference proteome</keyword>
<organism evidence="2 3">
    <name type="scientific">Paeniroseomonas aquatica</name>
    <dbReference type="NCBI Taxonomy" id="373043"/>
    <lineage>
        <taxon>Bacteria</taxon>
        <taxon>Pseudomonadati</taxon>
        <taxon>Pseudomonadota</taxon>
        <taxon>Alphaproteobacteria</taxon>
        <taxon>Acetobacterales</taxon>
        <taxon>Acetobacteraceae</taxon>
        <taxon>Paeniroseomonas</taxon>
    </lineage>
</organism>